<proteinExistence type="predicted"/>
<sequence>MGIQGAPRGSLGLGHNSMGPFSLPGLHTVQGVSCCDLSNGATMDPTGTAMRAGISCPSCWDLGALQCPMRCWESKGIMVEQMKHYLGHTCLEGPPEYIRYGQEALEHKDGCGRGRAIPVGMGDLGMARSHSYPRQMRMPWMDVPPNPLPWEFHGEMIGIDDQSNESSAMR</sequence>
<dbReference type="STRING" id="44316.ENSEGOP00005022537"/>
<evidence type="ECO:0000313" key="3">
    <source>
        <dbReference type="Proteomes" id="UP000276834"/>
    </source>
</evidence>
<evidence type="ECO:0000313" key="2">
    <source>
        <dbReference type="EMBL" id="RLV62121.1"/>
    </source>
</evidence>
<reference evidence="2 3" key="1">
    <citation type="journal article" date="2018" name="Proc. R. Soc. B">
        <title>A non-coding region near Follistatin controls head colour polymorphism in the Gouldian finch.</title>
        <authorList>
            <person name="Toomey M.B."/>
            <person name="Marques C.I."/>
            <person name="Andrade P."/>
            <person name="Araujo P.M."/>
            <person name="Sabatino S."/>
            <person name="Gazda M.A."/>
            <person name="Afonso S."/>
            <person name="Lopes R.J."/>
            <person name="Corbo J.C."/>
            <person name="Carneiro M."/>
        </authorList>
    </citation>
    <scope>NUCLEOTIDE SEQUENCE [LARGE SCALE GENOMIC DNA]</scope>
    <source>
        <strain evidence="2">Red01</strain>
        <tissue evidence="2">Muscle</tissue>
    </source>
</reference>
<name>A0A3L8Q459_CHLGU</name>
<gene>
    <name evidence="2" type="ORF">DV515_00019652</name>
</gene>
<dbReference type="EMBL" id="QUSF01010782">
    <property type="protein sequence ID" value="RLV62121.1"/>
    <property type="molecule type" value="Genomic_DNA"/>
</dbReference>
<dbReference type="SUPFAM" id="SSF54452">
    <property type="entry name" value="MHC antigen-recognition domain"/>
    <property type="match status" value="1"/>
</dbReference>
<dbReference type="AlphaFoldDB" id="A0A3L8Q459"/>
<accession>A0A3L8Q459</accession>
<dbReference type="InterPro" id="IPR011162">
    <property type="entry name" value="MHC_I/II-like_Ag-recog"/>
</dbReference>
<dbReference type="Proteomes" id="UP000276834">
    <property type="component" value="Unassembled WGS sequence"/>
</dbReference>
<feature type="non-terminal residue" evidence="2">
    <location>
        <position position="170"/>
    </location>
</feature>
<protein>
    <submittedName>
        <fullName evidence="2">Uncharacterized protein</fullName>
    </submittedName>
</protein>
<organism evidence="2 3">
    <name type="scientific">Chloebia gouldiae</name>
    <name type="common">Gouldian finch</name>
    <name type="synonym">Erythrura gouldiae</name>
    <dbReference type="NCBI Taxonomy" id="44316"/>
    <lineage>
        <taxon>Eukaryota</taxon>
        <taxon>Metazoa</taxon>
        <taxon>Chordata</taxon>
        <taxon>Craniata</taxon>
        <taxon>Vertebrata</taxon>
        <taxon>Euteleostomi</taxon>
        <taxon>Archelosauria</taxon>
        <taxon>Archosauria</taxon>
        <taxon>Dinosauria</taxon>
        <taxon>Saurischia</taxon>
        <taxon>Theropoda</taxon>
        <taxon>Coelurosauria</taxon>
        <taxon>Aves</taxon>
        <taxon>Neognathae</taxon>
        <taxon>Neoaves</taxon>
        <taxon>Telluraves</taxon>
        <taxon>Australaves</taxon>
        <taxon>Passeriformes</taxon>
        <taxon>Passeroidea</taxon>
        <taxon>Passeridae</taxon>
        <taxon>Chloebia</taxon>
    </lineage>
</organism>
<keyword evidence="3" id="KW-1185">Reference proteome</keyword>
<comment type="caution">
    <text evidence="2">The sequence shown here is derived from an EMBL/GenBank/DDBJ whole genome shotgun (WGS) entry which is preliminary data.</text>
</comment>
<evidence type="ECO:0000256" key="1">
    <source>
        <dbReference type="ARBA" id="ARBA00023180"/>
    </source>
</evidence>
<dbReference type="OrthoDB" id="9183726at2759"/>
<keyword evidence="1" id="KW-0325">Glycoprotein</keyword>